<dbReference type="InterPro" id="IPR002881">
    <property type="entry name" value="DUF58"/>
</dbReference>
<dbReference type="SUPFAM" id="SSF53300">
    <property type="entry name" value="vWA-like"/>
    <property type="match status" value="1"/>
</dbReference>
<dbReference type="EMBL" id="CP030759">
    <property type="protein sequence ID" value="AXA36001.1"/>
    <property type="molecule type" value="Genomic_DNA"/>
</dbReference>
<proteinExistence type="predicted"/>
<sequence length="304" mass="35265">MVTTGPSEHRAARGLPRDLLAKIRRLEIVTRRMVNEVVAGRYHSVFKGRGMEFAEVREYTIGDDVRTIDWNVTARTGAPHVKTFVEERELSVMLLVDLSGSTDFGTAGRLKSEIAAELCALLAFSAIKNNDRVGLLIFTDHVEKIIPPRKGRNHVLRVIREVLTFQPQSRGTNFPEAVNRTLRLLKRKSVVFVISDFWAGQLRRPLALLNKKHDLIALVVRDPREFSLPPVGILTLEDPETREVLTVDTFDPYFRRRYEELVRQRHQELETMFRRMQVDFALIETDKPYVERIVRIFEKRAMRY</sequence>
<dbReference type="Pfam" id="PF01882">
    <property type="entry name" value="DUF58"/>
    <property type="match status" value="1"/>
</dbReference>
<dbReference type="InterPro" id="IPR036465">
    <property type="entry name" value="vWFA_dom_sf"/>
</dbReference>
<gene>
    <name evidence="2" type="ORF">BRCON_1224</name>
</gene>
<evidence type="ECO:0000259" key="1">
    <source>
        <dbReference type="SMART" id="SM00327"/>
    </source>
</evidence>
<dbReference type="Gene3D" id="3.40.50.410">
    <property type="entry name" value="von Willebrand factor, type A domain"/>
    <property type="match status" value="1"/>
</dbReference>
<dbReference type="InterPro" id="IPR002035">
    <property type="entry name" value="VWF_A"/>
</dbReference>
<name>A0A2Z4Y464_SUMC1</name>
<organism evidence="2 3">
    <name type="scientific">Sumerlaea chitinivorans</name>
    <dbReference type="NCBI Taxonomy" id="2250252"/>
    <lineage>
        <taxon>Bacteria</taxon>
        <taxon>Candidatus Sumerlaeota</taxon>
        <taxon>Candidatus Sumerlaeia</taxon>
        <taxon>Candidatus Sumerlaeales</taxon>
        <taxon>Candidatus Sumerlaeaceae</taxon>
        <taxon>Candidatus Sumerlaea</taxon>
    </lineage>
</organism>
<evidence type="ECO:0000313" key="3">
    <source>
        <dbReference type="Proteomes" id="UP000262583"/>
    </source>
</evidence>
<accession>A0A2Z4Y464</accession>
<dbReference type="PANTHER" id="PTHR33608">
    <property type="entry name" value="BLL2464 PROTEIN"/>
    <property type="match status" value="1"/>
</dbReference>
<dbReference type="Proteomes" id="UP000262583">
    <property type="component" value="Chromosome"/>
</dbReference>
<protein>
    <recommendedName>
        <fullName evidence="1">VWFA domain-containing protein</fullName>
    </recommendedName>
</protein>
<dbReference type="SMART" id="SM00327">
    <property type="entry name" value="VWA"/>
    <property type="match status" value="1"/>
</dbReference>
<feature type="domain" description="VWFA" evidence="1">
    <location>
        <begin position="89"/>
        <end position="258"/>
    </location>
</feature>
<dbReference type="KEGG" id="schv:BRCON_1224"/>
<dbReference type="AlphaFoldDB" id="A0A2Z4Y464"/>
<evidence type="ECO:0000313" key="2">
    <source>
        <dbReference type="EMBL" id="AXA36001.1"/>
    </source>
</evidence>
<dbReference type="PANTHER" id="PTHR33608:SF6">
    <property type="entry name" value="BLL2464 PROTEIN"/>
    <property type="match status" value="1"/>
</dbReference>
<reference evidence="2 3" key="1">
    <citation type="submission" date="2018-05" db="EMBL/GenBank/DDBJ databases">
        <title>A metagenomic window into the 2 km-deep terrestrial subsurface aquifer revealed taxonomically and functionally diverse microbial community comprising novel uncultured bacterial lineages.</title>
        <authorList>
            <person name="Kadnikov V.V."/>
            <person name="Mardanov A.V."/>
            <person name="Beletsky A.V."/>
            <person name="Banks D."/>
            <person name="Pimenov N.V."/>
            <person name="Frank Y.A."/>
            <person name="Karnachuk O.V."/>
            <person name="Ravin N.V."/>
        </authorList>
    </citation>
    <scope>NUCLEOTIDE SEQUENCE [LARGE SCALE GENOMIC DNA]</scope>
    <source>
        <strain evidence="2">BY</strain>
    </source>
</reference>